<dbReference type="GeneID" id="66578935"/>
<name>A0A395WCI9_9FIRM</name>
<feature type="transmembrane region" description="Helical" evidence="2">
    <location>
        <begin position="12"/>
        <end position="31"/>
    </location>
</feature>
<keyword evidence="4" id="KW-0645">Protease</keyword>
<evidence type="ECO:0000256" key="2">
    <source>
        <dbReference type="SAM" id="Phobius"/>
    </source>
</evidence>
<sequence length="264" mass="30296">MKKRRRRVRKSVIFVIVVLLLIIALLISMIAKKVSDKEVSEPKQEKTTETKKENKKQQTNLPKVKKINQSGDPYENTVTVSDLDSIYILVNKYSGLPADYEPSDLVQVPSSGENENVRMRKEAAEAFEKLIEAASNEGFILNACSAYRSYAYQTDLFNSGAASNGEEYADRYWTRPGYSEHQSGLAVDIRMDNDCSDLDAVRNNSHYDWLLENMHMYGFILRYPDDKEDKTKIAPESWHLRYVGQDLATYLYKNNLALDEYYGA</sequence>
<dbReference type="RefSeq" id="WP_118010986.1">
    <property type="nucleotide sequence ID" value="NZ_CAUEVG010000018.1"/>
</dbReference>
<feature type="compositionally biased region" description="Basic and acidic residues" evidence="1">
    <location>
        <begin position="37"/>
        <end position="56"/>
    </location>
</feature>
<dbReference type="Proteomes" id="UP000265489">
    <property type="component" value="Unassembled WGS sequence"/>
</dbReference>
<dbReference type="InterPro" id="IPR052179">
    <property type="entry name" value="DD-CPase-like"/>
</dbReference>
<evidence type="ECO:0000313" key="5">
    <source>
        <dbReference type="EMBL" id="RHB08290.1"/>
    </source>
</evidence>
<protein>
    <submittedName>
        <fullName evidence="4">D-alanyl-D-alanine carboxypeptidase family protein</fullName>
    </submittedName>
</protein>
<dbReference type="SUPFAM" id="SSF55166">
    <property type="entry name" value="Hedgehog/DD-peptidase"/>
    <property type="match status" value="1"/>
</dbReference>
<dbReference type="PANTHER" id="PTHR34385">
    <property type="entry name" value="D-ALANYL-D-ALANINE CARBOXYPEPTIDASE"/>
    <property type="match status" value="1"/>
</dbReference>
<keyword evidence="2" id="KW-1133">Transmembrane helix</keyword>
<dbReference type="AlphaFoldDB" id="A0A395WCI9"/>
<dbReference type="PANTHER" id="PTHR34385:SF1">
    <property type="entry name" value="PEPTIDOGLYCAN L-ALANYL-D-GLUTAMATE ENDOPEPTIDASE CWLK"/>
    <property type="match status" value="1"/>
</dbReference>
<organism evidence="4 6">
    <name type="scientific">Holdemanella biformis</name>
    <dbReference type="NCBI Taxonomy" id="1735"/>
    <lineage>
        <taxon>Bacteria</taxon>
        <taxon>Bacillati</taxon>
        <taxon>Bacillota</taxon>
        <taxon>Erysipelotrichia</taxon>
        <taxon>Erysipelotrichales</taxon>
        <taxon>Erysipelotrichaceae</taxon>
        <taxon>Holdemanella</taxon>
    </lineage>
</organism>
<dbReference type="EMBL" id="QSGD01000009">
    <property type="protein sequence ID" value="RHB08290.1"/>
    <property type="molecule type" value="Genomic_DNA"/>
</dbReference>
<keyword evidence="4" id="KW-0378">Hydrolase</keyword>
<keyword evidence="2" id="KW-0812">Transmembrane</keyword>
<dbReference type="InterPro" id="IPR058193">
    <property type="entry name" value="VanY/YodJ_core_dom"/>
</dbReference>
<feature type="domain" description="D-alanyl-D-alanine carboxypeptidase-like core" evidence="3">
    <location>
        <begin position="118"/>
        <end position="244"/>
    </location>
</feature>
<proteinExistence type="predicted"/>
<feature type="region of interest" description="Disordered" evidence="1">
    <location>
        <begin position="37"/>
        <end position="60"/>
    </location>
</feature>
<evidence type="ECO:0000256" key="1">
    <source>
        <dbReference type="SAM" id="MobiDB-lite"/>
    </source>
</evidence>
<evidence type="ECO:0000259" key="3">
    <source>
        <dbReference type="Pfam" id="PF02557"/>
    </source>
</evidence>
<dbReference type="GO" id="GO:0004180">
    <property type="term" value="F:carboxypeptidase activity"/>
    <property type="evidence" value="ECO:0007669"/>
    <property type="project" value="UniProtKB-KW"/>
</dbReference>
<dbReference type="EMBL" id="QRYQ01000004">
    <property type="protein sequence ID" value="RGU93097.1"/>
    <property type="molecule type" value="Genomic_DNA"/>
</dbReference>
<evidence type="ECO:0000313" key="4">
    <source>
        <dbReference type="EMBL" id="RGU93097.1"/>
    </source>
</evidence>
<dbReference type="InterPro" id="IPR003709">
    <property type="entry name" value="VanY-like_core_dom"/>
</dbReference>
<keyword evidence="2" id="KW-0472">Membrane</keyword>
<dbReference type="InterPro" id="IPR009045">
    <property type="entry name" value="Zn_M74/Hedgehog-like"/>
</dbReference>
<reference evidence="6 7" key="1">
    <citation type="submission" date="2018-08" db="EMBL/GenBank/DDBJ databases">
        <title>A genome reference for cultivated species of the human gut microbiota.</title>
        <authorList>
            <person name="Zou Y."/>
            <person name="Xue W."/>
            <person name="Luo G."/>
        </authorList>
    </citation>
    <scope>NUCLEOTIDE SEQUENCE [LARGE SCALE GENOMIC DNA]</scope>
    <source>
        <strain evidence="4 6">AF15-20</strain>
        <strain evidence="5 7">AM42-13AC</strain>
    </source>
</reference>
<dbReference type="Pfam" id="PF02557">
    <property type="entry name" value="VanY"/>
    <property type="match status" value="1"/>
</dbReference>
<gene>
    <name evidence="5" type="ORF">DW907_03890</name>
    <name evidence="4" type="ORF">DWW32_03755</name>
</gene>
<evidence type="ECO:0000313" key="7">
    <source>
        <dbReference type="Proteomes" id="UP000285288"/>
    </source>
</evidence>
<dbReference type="GO" id="GO:0006508">
    <property type="term" value="P:proteolysis"/>
    <property type="evidence" value="ECO:0007669"/>
    <property type="project" value="InterPro"/>
</dbReference>
<evidence type="ECO:0000313" key="6">
    <source>
        <dbReference type="Proteomes" id="UP000265489"/>
    </source>
</evidence>
<dbReference type="Gene3D" id="3.30.1380.10">
    <property type="match status" value="1"/>
</dbReference>
<accession>A0A395WCI9</accession>
<keyword evidence="4" id="KW-0121">Carboxypeptidase</keyword>
<dbReference type="CDD" id="cd14852">
    <property type="entry name" value="LD-carboxypeptidase"/>
    <property type="match status" value="1"/>
</dbReference>
<comment type="caution">
    <text evidence="4">The sequence shown here is derived from an EMBL/GenBank/DDBJ whole genome shotgun (WGS) entry which is preliminary data.</text>
</comment>
<dbReference type="Proteomes" id="UP000285288">
    <property type="component" value="Unassembled WGS sequence"/>
</dbReference>